<dbReference type="RefSeq" id="WP_028126948.1">
    <property type="nucleotide sequence ID" value="NZ_PHNE01000004.1"/>
</dbReference>
<keyword evidence="3" id="KW-1185">Reference proteome</keyword>
<proteinExistence type="predicted"/>
<dbReference type="STRING" id="1399797.GCA_000518285_01767"/>
<gene>
    <name evidence="2" type="ORF">ELUCI_v1c07150</name>
</gene>
<keyword evidence="1" id="KW-1133">Transmembrane helix</keyword>
<protein>
    <submittedName>
        <fullName evidence="2">Uncharacterized protein</fullName>
    </submittedName>
</protein>
<accession>A0A2S5RCW6</accession>
<keyword evidence="1" id="KW-0472">Membrane</keyword>
<comment type="caution">
    <text evidence="2">The sequence shown here is derived from an EMBL/GenBank/DDBJ whole genome shotgun (WGS) entry which is preliminary data.</text>
</comment>
<evidence type="ECO:0000313" key="2">
    <source>
        <dbReference type="EMBL" id="PPE05179.1"/>
    </source>
</evidence>
<dbReference type="Proteomes" id="UP000237865">
    <property type="component" value="Unassembled WGS sequence"/>
</dbReference>
<keyword evidence="1" id="KW-0812">Transmembrane</keyword>
<sequence>MKLETLFLIILATFWLATLIVVGFLAWLYQQKHKPLIAVRKKYFQEFQTLKKHFDLKQLPPIALNWELPIGEKLLFVANKIPIKTRSKKPKQFEKLAKEGSQLGMIESYYDDDEFLPLKAAYKLNLKDHFQTTNGDIFVSNKRIIIQWENQSNLEIALADCLQAYISMIPHEKTLIAGVILHTKKSVYELLLIDSIIVLIINSLLKRGYDV</sequence>
<organism evidence="2 3">
    <name type="scientific">Williamsoniiplasma lucivorax</name>
    <dbReference type="NCBI Taxonomy" id="209274"/>
    <lineage>
        <taxon>Bacteria</taxon>
        <taxon>Bacillati</taxon>
        <taxon>Mycoplasmatota</taxon>
        <taxon>Mollicutes</taxon>
        <taxon>Entomoplasmatales</taxon>
        <taxon>Williamsoniiplasma</taxon>
    </lineage>
</organism>
<evidence type="ECO:0000313" key="3">
    <source>
        <dbReference type="Proteomes" id="UP000237865"/>
    </source>
</evidence>
<reference evidence="2 3" key="1">
    <citation type="submission" date="2017-11" db="EMBL/GenBank/DDBJ databases">
        <title>Genome sequence of Entomoplasma lucivorax PIPN-2 (ATCC 49196).</title>
        <authorList>
            <person name="Lo W.-S."/>
            <person name="Gasparich G.E."/>
            <person name="Kuo C.-H."/>
        </authorList>
    </citation>
    <scope>NUCLEOTIDE SEQUENCE [LARGE SCALE GENOMIC DNA]</scope>
    <source>
        <strain evidence="2 3">PIPN-2</strain>
    </source>
</reference>
<dbReference type="EMBL" id="PHNE01000004">
    <property type="protein sequence ID" value="PPE05179.1"/>
    <property type="molecule type" value="Genomic_DNA"/>
</dbReference>
<name>A0A2S5RCW6_9MOLU</name>
<dbReference type="AlphaFoldDB" id="A0A2S5RCW6"/>
<feature type="transmembrane region" description="Helical" evidence="1">
    <location>
        <begin position="6"/>
        <end position="29"/>
    </location>
</feature>
<evidence type="ECO:0000256" key="1">
    <source>
        <dbReference type="SAM" id="Phobius"/>
    </source>
</evidence>